<evidence type="ECO:0000256" key="2">
    <source>
        <dbReference type="ARBA" id="ARBA00009939"/>
    </source>
</evidence>
<dbReference type="PROSITE" id="PS50068">
    <property type="entry name" value="LDLRA_2"/>
    <property type="match status" value="2"/>
</dbReference>
<evidence type="ECO:0000259" key="14">
    <source>
        <dbReference type="PROSITE" id="PS01180"/>
    </source>
</evidence>
<dbReference type="CDD" id="cd00112">
    <property type="entry name" value="LDLa"/>
    <property type="match status" value="2"/>
</dbReference>
<name>A0ABD0LTQ2_9CAEN</name>
<evidence type="ECO:0000256" key="11">
    <source>
        <dbReference type="PROSITE-ProRule" id="PRU00124"/>
    </source>
</evidence>
<dbReference type="SUPFAM" id="SSF57424">
    <property type="entry name" value="LDL receptor-like module"/>
    <property type="match status" value="2"/>
</dbReference>
<dbReference type="PROSITE" id="PS50041">
    <property type="entry name" value="C_TYPE_LECTIN_2"/>
    <property type="match status" value="1"/>
</dbReference>
<feature type="disulfide bond" evidence="11">
    <location>
        <begin position="873"/>
        <end position="888"/>
    </location>
</feature>
<dbReference type="InterPro" id="IPR002172">
    <property type="entry name" value="LDrepeatLR_classA_rpt"/>
</dbReference>
<feature type="chain" id="PRO_5044869273" description="C-type lectin domain-containing protein" evidence="13">
    <location>
        <begin position="28"/>
        <end position="978"/>
    </location>
</feature>
<evidence type="ECO:0000313" key="17">
    <source>
        <dbReference type="Proteomes" id="UP001519460"/>
    </source>
</evidence>
<evidence type="ECO:0000313" key="16">
    <source>
        <dbReference type="EMBL" id="KAK7502984.1"/>
    </source>
</evidence>
<evidence type="ECO:0000256" key="3">
    <source>
        <dbReference type="ARBA" id="ARBA00022583"/>
    </source>
</evidence>
<dbReference type="Gene3D" id="2.60.120.290">
    <property type="entry name" value="Spermadhesin, CUB domain"/>
    <property type="match status" value="1"/>
</dbReference>
<gene>
    <name evidence="16" type="ORF">BaRGS_00005610</name>
</gene>
<keyword evidence="13" id="KW-0732">Signal</keyword>
<dbReference type="SMART" id="SM00034">
    <property type="entry name" value="CLECT"/>
    <property type="match status" value="1"/>
</dbReference>
<dbReference type="SUPFAM" id="SSF56436">
    <property type="entry name" value="C-type lectin-like"/>
    <property type="match status" value="1"/>
</dbReference>
<dbReference type="PRINTS" id="PR00261">
    <property type="entry name" value="LDLRECEPTOR"/>
</dbReference>
<comment type="caution">
    <text evidence="11">Lacks conserved residue(s) required for the propagation of feature annotation.</text>
</comment>
<evidence type="ECO:0000256" key="13">
    <source>
        <dbReference type="SAM" id="SignalP"/>
    </source>
</evidence>
<comment type="similarity">
    <text evidence="2">Belongs to the LDLR family.</text>
</comment>
<dbReference type="InterPro" id="IPR016186">
    <property type="entry name" value="C-type_lectin-like/link_sf"/>
</dbReference>
<feature type="compositionally biased region" description="Polar residues" evidence="12">
    <location>
        <begin position="127"/>
        <end position="139"/>
    </location>
</feature>
<dbReference type="InterPro" id="IPR001304">
    <property type="entry name" value="C-type_lectin-like"/>
</dbReference>
<evidence type="ECO:0000256" key="4">
    <source>
        <dbReference type="ARBA" id="ARBA00022692"/>
    </source>
</evidence>
<dbReference type="GO" id="GO:0006897">
    <property type="term" value="P:endocytosis"/>
    <property type="evidence" value="ECO:0007669"/>
    <property type="project" value="UniProtKB-KW"/>
</dbReference>
<keyword evidence="9" id="KW-0168">Coated pit</keyword>
<evidence type="ECO:0000256" key="9">
    <source>
        <dbReference type="ARBA" id="ARBA00023176"/>
    </source>
</evidence>
<comment type="caution">
    <text evidence="16">The sequence shown here is derived from an EMBL/GenBank/DDBJ whole genome shotgun (WGS) entry which is preliminary data.</text>
</comment>
<feature type="domain" description="CUB" evidence="14">
    <location>
        <begin position="410"/>
        <end position="538"/>
    </location>
</feature>
<keyword evidence="3" id="KW-0254">Endocytosis</keyword>
<dbReference type="Gene3D" id="4.10.400.10">
    <property type="entry name" value="Low-density Lipoprotein Receptor"/>
    <property type="match status" value="2"/>
</dbReference>
<feature type="disulfide bond" evidence="11">
    <location>
        <begin position="833"/>
        <end position="848"/>
    </location>
</feature>
<feature type="compositionally biased region" description="Polar residues" evidence="12">
    <location>
        <begin position="147"/>
        <end position="158"/>
    </location>
</feature>
<keyword evidence="8 11" id="KW-1015">Disulfide bond</keyword>
<keyword evidence="7" id="KW-0472">Membrane</keyword>
<dbReference type="InterPro" id="IPR016187">
    <property type="entry name" value="CTDL_fold"/>
</dbReference>
<dbReference type="SMART" id="SM00192">
    <property type="entry name" value="LDLa"/>
    <property type="match status" value="2"/>
</dbReference>
<dbReference type="CDD" id="cd00037">
    <property type="entry name" value="CLECT"/>
    <property type="match status" value="1"/>
</dbReference>
<dbReference type="InterPro" id="IPR032675">
    <property type="entry name" value="LRR_dom_sf"/>
</dbReference>
<keyword evidence="17" id="KW-1185">Reference proteome</keyword>
<sequence length="978" mass="109868">MAKQFRTHEWIFILLLQSIALFNQSGSNYVYDVKKIAFVSLSHVHAVVLKSSLTKSTNDYKEYSPTLLSNPDDADRGDVWLRNKRLEDTFIHQTLSTGAVYYDHPFSSKALPYNHIPTNRDYDLASTKGNIGYSRTPTNRTRDHDQAPSTGNTAYGHTQHTDTKANELAPTSETLSVYIHKLVNRTTAYDHASTRRTEISNTRSPTNRTNASYHHVPTNGTTANAHNKVADDNGMTSQSPRMTTNTSPCGTESVLSSRTASMHALEATSSRILFNETSSLSTDEIRQCLSTEGTLTVNASRGHITYQKLGTDTFPDGSILAFVKCRIFLVFPREKVIRMTIHQLPSLCDTRFSLKIDNGRASSFVWGKLRKFNCYSSGNLQILSTENIVTIEMSVYKTSQTSLFHMSFEEGETLSLSIVFLTGTSGYIHTPNFSGTGKYPSDVDSCVTLSAGAGQLPMLSFVHMDLPVGSPIADGTIFCSKDYVALYAEGTCLGQEIWRACDYFPPETRLYPHQNLSVKFHSNQKDEGTGFKIYFSFHGLPNIPQQLADGLWNCSVPHWADFQHHLRCNDEVECRDAKDEINCHNKTSACRPGLLSIGNKCYLFSKQKYSSIMSWDDAFQQCARRGGHLPNLKTPDEWDVVWTFLTDFYFDWVYVGLSAATSAMPEMYGMPVDTRMYRREWSWSDGNIAFYAHINDKDTPIPPRCGGFTYTYGRLNPEFSAGLSHSMGIMTCQFAKPSALLCEMEPEEEAINLLTAELRGIRLQPMTSPTARAELITCPTDHHTHVFLACDVPSMCWQRKYGLAAPCDVTLTPLPPSFTCRNEIQHVPYTLVCDHRSDCNDGSDEDFCVFPPCDPLRHFMCGKQECIPREQQCDKKAQCVTGADELDCIFPRSEDVLYQPPRPPALVSFTKTMRFTVEQLSNLEEMDRVLMAVFPNIQTLNLSDSGLHRLHTEGFQPLQDLRVLDLRGCPVSSFSRGV</sequence>
<feature type="signal peptide" evidence="13">
    <location>
        <begin position="1"/>
        <end position="27"/>
    </location>
</feature>
<dbReference type="Gene3D" id="3.80.10.10">
    <property type="entry name" value="Ribonuclease Inhibitor"/>
    <property type="match status" value="1"/>
</dbReference>
<dbReference type="SUPFAM" id="SSF49854">
    <property type="entry name" value="Spermadhesin, CUB domain"/>
    <property type="match status" value="1"/>
</dbReference>
<dbReference type="Gene3D" id="3.10.100.10">
    <property type="entry name" value="Mannose-Binding Protein A, subunit A"/>
    <property type="match status" value="1"/>
</dbReference>
<dbReference type="AlphaFoldDB" id="A0ABD0LTQ2"/>
<evidence type="ECO:0000256" key="5">
    <source>
        <dbReference type="ARBA" id="ARBA00022737"/>
    </source>
</evidence>
<dbReference type="InterPro" id="IPR023415">
    <property type="entry name" value="LDLR_class-A_CS"/>
</dbReference>
<dbReference type="InterPro" id="IPR035914">
    <property type="entry name" value="Sperma_CUB_dom_sf"/>
</dbReference>
<feature type="domain" description="C-type lectin" evidence="15">
    <location>
        <begin position="597"/>
        <end position="716"/>
    </location>
</feature>
<evidence type="ECO:0000256" key="8">
    <source>
        <dbReference type="ARBA" id="ARBA00023157"/>
    </source>
</evidence>
<dbReference type="PANTHER" id="PTHR24270">
    <property type="entry name" value="LOW-DENSITY LIPOPROTEIN RECEPTOR-RELATED"/>
    <property type="match status" value="1"/>
</dbReference>
<feature type="compositionally biased region" description="Polar residues" evidence="12">
    <location>
        <begin position="199"/>
        <end position="225"/>
    </location>
</feature>
<dbReference type="Pfam" id="PF00057">
    <property type="entry name" value="Ldl_recept_a"/>
    <property type="match status" value="2"/>
</dbReference>
<evidence type="ECO:0000256" key="12">
    <source>
        <dbReference type="SAM" id="MobiDB-lite"/>
    </source>
</evidence>
<dbReference type="SUPFAM" id="SSF52058">
    <property type="entry name" value="L domain-like"/>
    <property type="match status" value="1"/>
</dbReference>
<accession>A0ABD0LTQ2</accession>
<keyword evidence="5" id="KW-0677">Repeat</keyword>
<dbReference type="GO" id="GO:0005905">
    <property type="term" value="C:clathrin-coated pit"/>
    <property type="evidence" value="ECO:0007669"/>
    <property type="project" value="UniProtKB-KW"/>
</dbReference>
<dbReference type="InterPro" id="IPR050685">
    <property type="entry name" value="LDLR"/>
</dbReference>
<evidence type="ECO:0000259" key="15">
    <source>
        <dbReference type="PROSITE" id="PS50041"/>
    </source>
</evidence>
<feature type="non-terminal residue" evidence="16">
    <location>
        <position position="978"/>
    </location>
</feature>
<evidence type="ECO:0008006" key="18">
    <source>
        <dbReference type="Google" id="ProtNLM"/>
    </source>
</evidence>
<dbReference type="InterPro" id="IPR036055">
    <property type="entry name" value="LDL_receptor-like_sf"/>
</dbReference>
<reference evidence="16 17" key="1">
    <citation type="journal article" date="2023" name="Sci. Data">
        <title>Genome assembly of the Korean intertidal mud-creeper Batillaria attramentaria.</title>
        <authorList>
            <person name="Patra A.K."/>
            <person name="Ho P.T."/>
            <person name="Jun S."/>
            <person name="Lee S.J."/>
            <person name="Kim Y."/>
            <person name="Won Y.J."/>
        </authorList>
    </citation>
    <scope>NUCLEOTIDE SEQUENCE [LARGE SCALE GENOMIC DNA]</scope>
    <source>
        <strain evidence="16">Wonlab-2016</strain>
    </source>
</reference>
<dbReference type="EMBL" id="JACVVK020000022">
    <property type="protein sequence ID" value="KAK7502984.1"/>
    <property type="molecule type" value="Genomic_DNA"/>
</dbReference>
<feature type="region of interest" description="Disordered" evidence="12">
    <location>
        <begin position="189"/>
        <end position="229"/>
    </location>
</feature>
<evidence type="ECO:0000256" key="1">
    <source>
        <dbReference type="ARBA" id="ARBA00004167"/>
    </source>
</evidence>
<feature type="disulfide bond" evidence="11">
    <location>
        <begin position="861"/>
        <end position="879"/>
    </location>
</feature>
<dbReference type="InterPro" id="IPR000859">
    <property type="entry name" value="CUB_dom"/>
</dbReference>
<comment type="subcellular location">
    <subcellularLocation>
        <location evidence="10">Membrane</location>
        <location evidence="10">Coated pit</location>
    </subcellularLocation>
    <subcellularLocation>
        <location evidence="1">Membrane</location>
        <topology evidence="1">Single-pass membrane protein</topology>
    </subcellularLocation>
</comment>
<evidence type="ECO:0000256" key="6">
    <source>
        <dbReference type="ARBA" id="ARBA00022989"/>
    </source>
</evidence>
<organism evidence="16 17">
    <name type="scientific">Batillaria attramentaria</name>
    <dbReference type="NCBI Taxonomy" id="370345"/>
    <lineage>
        <taxon>Eukaryota</taxon>
        <taxon>Metazoa</taxon>
        <taxon>Spiralia</taxon>
        <taxon>Lophotrochozoa</taxon>
        <taxon>Mollusca</taxon>
        <taxon>Gastropoda</taxon>
        <taxon>Caenogastropoda</taxon>
        <taxon>Sorbeoconcha</taxon>
        <taxon>Cerithioidea</taxon>
        <taxon>Batillariidae</taxon>
        <taxon>Batillaria</taxon>
    </lineage>
</organism>
<keyword evidence="6" id="KW-1133">Transmembrane helix</keyword>
<dbReference type="PROSITE" id="PS01180">
    <property type="entry name" value="CUB"/>
    <property type="match status" value="1"/>
</dbReference>
<dbReference type="CDD" id="cd00041">
    <property type="entry name" value="CUB"/>
    <property type="match status" value="1"/>
</dbReference>
<keyword evidence="4" id="KW-0812">Transmembrane</keyword>
<dbReference type="SMART" id="SM00042">
    <property type="entry name" value="CUB"/>
    <property type="match status" value="1"/>
</dbReference>
<evidence type="ECO:0000256" key="10">
    <source>
        <dbReference type="ARBA" id="ARBA00037878"/>
    </source>
</evidence>
<evidence type="ECO:0000256" key="7">
    <source>
        <dbReference type="ARBA" id="ARBA00023136"/>
    </source>
</evidence>
<dbReference type="PROSITE" id="PS01209">
    <property type="entry name" value="LDLRA_1"/>
    <property type="match status" value="1"/>
</dbReference>
<feature type="region of interest" description="Disordered" evidence="12">
    <location>
        <begin position="127"/>
        <end position="164"/>
    </location>
</feature>
<protein>
    <recommendedName>
        <fullName evidence="18">C-type lectin domain-containing protein</fullName>
    </recommendedName>
</protein>
<proteinExistence type="inferred from homology"/>
<dbReference type="Pfam" id="PF00431">
    <property type="entry name" value="CUB"/>
    <property type="match status" value="1"/>
</dbReference>
<dbReference type="Proteomes" id="UP001519460">
    <property type="component" value="Unassembled WGS sequence"/>
</dbReference>